<evidence type="ECO:0000256" key="1">
    <source>
        <dbReference type="SAM" id="MobiDB-lite"/>
    </source>
</evidence>
<sequence>MQTATFYYEFIRSPEACTWLTSDHRRLLATALHEATDKYFKRIQPLWNETQSSNWVLMDVSHQRQIKAAHRFESRIALIEECLSACLWLDLKKPEDPKEQSLLESFIDAVATRKKEAVKVLKERVAQLTKLQIWLKETKNLTGSSFPEASSDSASRLDRVEMKAKKWSRQTKTLTVHLESSYNTLYLLFKHKSYRGMAFTCQKPVAFLKGVNTECLTPQAFPLTAQMETLVYDVATKLGLGPYFAETKLTVIETTTGSFSGSIQRRIRGAQLGLLFEQKMEREVSMSAFVKGFLISYLLGSTDGRLPNLFLSECKKRLIHFDNSRSLPHSNGCIRKWNHVHLTFRCHLLQLIQALEEIPEKSRADSFKTLSEVEPLLGEVEKIIRERAEEQQLPVEWIDSRNIMKAMAERIENLKTHFPQAETVWDFMLAAEPLWSFISALRLLIALHSERTSHLEAFLNDQEPPPEEIKRFTSMACCGEENVYKIFVQAAGCGIDPEKVKALSDQNKQLLPWIKSLLNYYHDSLYEPDSASSSLGDRYAALYRELEKKAEIDDKDVKSDPREQTSLLSSSSFVS</sequence>
<dbReference type="OrthoDB" id="6402251at2"/>
<protein>
    <submittedName>
        <fullName evidence="2">Uncharacterized protein</fullName>
    </submittedName>
</protein>
<reference evidence="3" key="1">
    <citation type="submission" date="2015-06" db="EMBL/GenBank/DDBJ databases">
        <authorList>
            <person name="Bertelli C."/>
        </authorList>
    </citation>
    <scope>NUCLEOTIDE SEQUENCE [LARGE SCALE GENOMIC DNA]</scope>
    <source>
        <strain evidence="3">CRIB-30</strain>
    </source>
</reference>
<feature type="region of interest" description="Disordered" evidence="1">
    <location>
        <begin position="553"/>
        <end position="575"/>
    </location>
</feature>
<name>A0A0H5DQT7_9BACT</name>
<organism evidence="2 3">
    <name type="scientific">Estrella lausannensis</name>
    <dbReference type="NCBI Taxonomy" id="483423"/>
    <lineage>
        <taxon>Bacteria</taxon>
        <taxon>Pseudomonadati</taxon>
        <taxon>Chlamydiota</taxon>
        <taxon>Chlamydiia</taxon>
        <taxon>Parachlamydiales</taxon>
        <taxon>Candidatus Criblamydiaceae</taxon>
        <taxon>Estrella</taxon>
    </lineage>
</organism>
<evidence type="ECO:0000313" key="2">
    <source>
        <dbReference type="EMBL" id="CRX38917.1"/>
    </source>
</evidence>
<feature type="compositionally biased region" description="Low complexity" evidence="1">
    <location>
        <begin position="566"/>
        <end position="575"/>
    </location>
</feature>
<accession>A0A0H5DQT7</accession>
<dbReference type="Proteomes" id="UP000220251">
    <property type="component" value="Unassembled WGS sequence"/>
</dbReference>
<feature type="compositionally biased region" description="Basic and acidic residues" evidence="1">
    <location>
        <begin position="553"/>
        <end position="563"/>
    </location>
</feature>
<dbReference type="AlphaFoldDB" id="A0A0H5DQT7"/>
<dbReference type="EMBL" id="CWGJ01000025">
    <property type="protein sequence ID" value="CRX38917.1"/>
    <property type="molecule type" value="Genomic_DNA"/>
</dbReference>
<gene>
    <name evidence="2" type="ORF">ELAC_1589</name>
</gene>
<dbReference type="RefSeq" id="WP_098038778.1">
    <property type="nucleotide sequence ID" value="NZ_CWGJ01000025.1"/>
</dbReference>
<proteinExistence type="predicted"/>
<keyword evidence="3" id="KW-1185">Reference proteome</keyword>
<evidence type="ECO:0000313" key="3">
    <source>
        <dbReference type="Proteomes" id="UP000220251"/>
    </source>
</evidence>